<dbReference type="GO" id="GO:0000794">
    <property type="term" value="C:condensed nuclear chromosome"/>
    <property type="evidence" value="ECO:0007669"/>
    <property type="project" value="TreeGrafter"/>
</dbReference>
<evidence type="ECO:0000256" key="2">
    <source>
        <dbReference type="ARBA" id="ARBA00007922"/>
    </source>
</evidence>
<keyword evidence="5" id="KW-0469">Meiosis</keyword>
<comment type="similarity">
    <text evidence="2">Belongs to the HOP2 family.</text>
</comment>
<keyword evidence="4" id="KW-0539">Nucleus</keyword>
<accession>A0A1D2VG46</accession>
<dbReference type="InterPro" id="IPR010776">
    <property type="entry name" value="Hop2_WH_dom"/>
</dbReference>
<dbReference type="OrthoDB" id="4015885at2759"/>
<dbReference type="EMBL" id="KV454482">
    <property type="protein sequence ID" value="ODV60562.1"/>
    <property type="molecule type" value="Genomic_DNA"/>
</dbReference>
<dbReference type="InParanoid" id="A0A1D2VG46"/>
<dbReference type="RefSeq" id="XP_020046869.1">
    <property type="nucleotide sequence ID" value="XM_020194969.1"/>
</dbReference>
<reference evidence="10" key="1">
    <citation type="submission" date="2016-05" db="EMBL/GenBank/DDBJ databases">
        <title>Comparative genomics of biotechnologically important yeasts.</title>
        <authorList>
            <consortium name="DOE Joint Genome Institute"/>
            <person name="Riley R."/>
            <person name="Haridas S."/>
            <person name="Wolfe K.H."/>
            <person name="Lopes M.R."/>
            <person name="Hittinger C.T."/>
            <person name="Goker M."/>
            <person name="Salamov A."/>
            <person name="Wisecaver J."/>
            <person name="Long T.M."/>
            <person name="Aerts A.L."/>
            <person name="Barry K."/>
            <person name="Choi C."/>
            <person name="Clum A."/>
            <person name="Coughlan A.Y."/>
            <person name="Deshpande S."/>
            <person name="Douglass A.P."/>
            <person name="Hanson S.J."/>
            <person name="Klenk H.-P."/>
            <person name="Labutti K."/>
            <person name="Lapidus A."/>
            <person name="Lindquist E."/>
            <person name="Lipzen A."/>
            <person name="Meier-Kolthoff J.P."/>
            <person name="Ohm R.A."/>
            <person name="Otillar R.P."/>
            <person name="Pangilinan J."/>
            <person name="Peng Y."/>
            <person name="Rokas A."/>
            <person name="Rosa C.A."/>
            <person name="Scheuner C."/>
            <person name="Sibirny A.A."/>
            <person name="Slot J.C."/>
            <person name="Stielow J.B."/>
            <person name="Sun H."/>
            <person name="Kurtzman C.P."/>
            <person name="Blackwell M."/>
            <person name="Grigoriev I.V."/>
            <person name="Jeffries T.W."/>
        </authorList>
    </citation>
    <scope>NUCLEOTIDE SEQUENCE [LARGE SCALE GENOMIC DNA]</scope>
    <source>
        <strain evidence="10">DSM 1968</strain>
    </source>
</reference>
<sequence length="268" mass="31433">MPPKKRQKKSAGSNDNKDSSDSSKNEKNTSEGIQEIKEPQKIELSESDTNILNYLNEQYRPYSLNDIYLNLQSLNSKSKSSKISKGNVVKGLEKLSSCKKIIAKSYGKQTFYVCLQQENKSEKKSGADEISDGKRDARDYTIEDINRIKKEIGELENKFKTLNGEYSLIISETNNEQLVNNFFSFQQRIKDVDFKIKRYRDEFDEKRDTINNKNENKKEELRKLEVIYEREFKLRFKIYKEFIYVMKENLSKVDELLETIGCEPINSF</sequence>
<keyword evidence="6" id="KW-0175">Coiled coil</keyword>
<feature type="region of interest" description="Disordered" evidence="7">
    <location>
        <begin position="1"/>
        <end position="42"/>
    </location>
</feature>
<dbReference type="PANTHER" id="PTHR15938:SF0">
    <property type="entry name" value="HOMOLOGOUS-PAIRING PROTEIN 2 HOMOLOG"/>
    <property type="match status" value="1"/>
</dbReference>
<dbReference type="GO" id="GO:0120230">
    <property type="term" value="F:recombinase activator activity"/>
    <property type="evidence" value="ECO:0007669"/>
    <property type="project" value="TreeGrafter"/>
</dbReference>
<feature type="domain" description="Homologous-pairing protein 2 winged helix" evidence="8">
    <location>
        <begin position="50"/>
        <end position="114"/>
    </location>
</feature>
<proteinExistence type="inferred from homology"/>
<dbReference type="AlphaFoldDB" id="A0A1D2VG46"/>
<evidence type="ECO:0000256" key="6">
    <source>
        <dbReference type="SAM" id="Coils"/>
    </source>
</evidence>
<gene>
    <name evidence="9" type="ORF">ASCRUDRAFT_8761</name>
</gene>
<dbReference type="PANTHER" id="PTHR15938">
    <property type="entry name" value="TBP-1 INTERACTING PROTEIN"/>
    <property type="match status" value="1"/>
</dbReference>
<feature type="compositionally biased region" description="Basic and acidic residues" evidence="7">
    <location>
        <begin position="15"/>
        <end position="42"/>
    </location>
</feature>
<keyword evidence="3" id="KW-0233">DNA recombination</keyword>
<dbReference type="FunCoup" id="A0A1D2VG46">
    <property type="interactions" value="230"/>
</dbReference>
<keyword evidence="10" id="KW-1185">Reference proteome</keyword>
<evidence type="ECO:0000313" key="9">
    <source>
        <dbReference type="EMBL" id="ODV60562.1"/>
    </source>
</evidence>
<evidence type="ECO:0000256" key="4">
    <source>
        <dbReference type="ARBA" id="ARBA00023242"/>
    </source>
</evidence>
<organism evidence="9 10">
    <name type="scientific">Ascoidea rubescens DSM 1968</name>
    <dbReference type="NCBI Taxonomy" id="1344418"/>
    <lineage>
        <taxon>Eukaryota</taxon>
        <taxon>Fungi</taxon>
        <taxon>Dikarya</taxon>
        <taxon>Ascomycota</taxon>
        <taxon>Saccharomycotina</taxon>
        <taxon>Saccharomycetes</taxon>
        <taxon>Ascoideaceae</taxon>
        <taxon>Ascoidea</taxon>
    </lineage>
</organism>
<protein>
    <submittedName>
        <fullName evidence="9">TBPIP-domain-containing protein</fullName>
    </submittedName>
</protein>
<name>A0A1D2VG46_9ASCO</name>
<evidence type="ECO:0000256" key="7">
    <source>
        <dbReference type="SAM" id="MobiDB-lite"/>
    </source>
</evidence>
<dbReference type="Gene3D" id="1.10.10.10">
    <property type="entry name" value="Winged helix-like DNA-binding domain superfamily/Winged helix DNA-binding domain"/>
    <property type="match status" value="1"/>
</dbReference>
<dbReference type="GO" id="GO:0003690">
    <property type="term" value="F:double-stranded DNA binding"/>
    <property type="evidence" value="ECO:0007669"/>
    <property type="project" value="TreeGrafter"/>
</dbReference>
<dbReference type="Pfam" id="PF07106">
    <property type="entry name" value="WHD_TBPIP"/>
    <property type="match status" value="1"/>
</dbReference>
<dbReference type="GO" id="GO:0010774">
    <property type="term" value="P:meiotic strand invasion involved in reciprocal meiotic recombination"/>
    <property type="evidence" value="ECO:0007669"/>
    <property type="project" value="TreeGrafter"/>
</dbReference>
<dbReference type="Proteomes" id="UP000095038">
    <property type="component" value="Unassembled WGS sequence"/>
</dbReference>
<dbReference type="GeneID" id="30968605"/>
<dbReference type="GO" id="GO:0007129">
    <property type="term" value="P:homologous chromosome pairing at meiosis"/>
    <property type="evidence" value="ECO:0007669"/>
    <property type="project" value="TreeGrafter"/>
</dbReference>
<dbReference type="GO" id="GO:0120231">
    <property type="term" value="C:DNA recombinase auxiliary factor complex"/>
    <property type="evidence" value="ECO:0007669"/>
    <property type="project" value="TreeGrafter"/>
</dbReference>
<evidence type="ECO:0000313" key="10">
    <source>
        <dbReference type="Proteomes" id="UP000095038"/>
    </source>
</evidence>
<comment type="subcellular location">
    <subcellularLocation>
        <location evidence="1">Nucleus</location>
    </subcellularLocation>
</comment>
<dbReference type="InterPro" id="IPR036388">
    <property type="entry name" value="WH-like_DNA-bd_sf"/>
</dbReference>
<feature type="coiled-coil region" evidence="6">
    <location>
        <begin position="196"/>
        <end position="231"/>
    </location>
</feature>
<dbReference type="GO" id="GO:0000709">
    <property type="term" value="P:meiotic joint molecule formation"/>
    <property type="evidence" value="ECO:0007669"/>
    <property type="project" value="TreeGrafter"/>
</dbReference>
<dbReference type="STRING" id="1344418.A0A1D2VG46"/>
<evidence type="ECO:0000256" key="3">
    <source>
        <dbReference type="ARBA" id="ARBA00023172"/>
    </source>
</evidence>
<evidence type="ECO:0000259" key="8">
    <source>
        <dbReference type="Pfam" id="PF07106"/>
    </source>
</evidence>
<evidence type="ECO:0000256" key="1">
    <source>
        <dbReference type="ARBA" id="ARBA00004123"/>
    </source>
</evidence>
<evidence type="ECO:0000256" key="5">
    <source>
        <dbReference type="ARBA" id="ARBA00023254"/>
    </source>
</evidence>